<reference evidence="1" key="1">
    <citation type="submission" date="2019-11" db="EMBL/GenBank/DDBJ databases">
        <title>Nori genome reveals adaptations in red seaweeds to the harsh intertidal environment.</title>
        <authorList>
            <person name="Wang D."/>
            <person name="Mao Y."/>
        </authorList>
    </citation>
    <scope>NUCLEOTIDE SEQUENCE</scope>
    <source>
        <tissue evidence="1">Gametophyte</tissue>
    </source>
</reference>
<dbReference type="EMBL" id="CM020619">
    <property type="protein sequence ID" value="KAK1864549.1"/>
    <property type="molecule type" value="Genomic_DNA"/>
</dbReference>
<name>A0ACC3C3L3_PYRYE</name>
<keyword evidence="2" id="KW-1185">Reference proteome</keyword>
<accession>A0ACC3C3L3</accession>
<gene>
    <name evidence="1" type="ORF">I4F81_007095</name>
</gene>
<protein>
    <submittedName>
        <fullName evidence="1">Uncharacterized protein</fullName>
    </submittedName>
</protein>
<proteinExistence type="predicted"/>
<dbReference type="Proteomes" id="UP000798662">
    <property type="component" value="Chromosome 2"/>
</dbReference>
<evidence type="ECO:0000313" key="1">
    <source>
        <dbReference type="EMBL" id="KAK1864549.1"/>
    </source>
</evidence>
<sequence length="149" mass="13950">MASVGCGGVCGGGSGDDTMLGRGLGPPPTSTPTISSTAVAAAHNYIERETNGATATAVVAAASSGGEKVAAAGGAPATLRVAASAGGGGIEEGAVDADVRRDGEGGGHNPPGWPPGAAPRADTPPEARGATAHCTGTTANTHSAAAVRP</sequence>
<evidence type="ECO:0000313" key="2">
    <source>
        <dbReference type="Proteomes" id="UP000798662"/>
    </source>
</evidence>
<comment type="caution">
    <text evidence="1">The sequence shown here is derived from an EMBL/GenBank/DDBJ whole genome shotgun (WGS) entry which is preliminary data.</text>
</comment>
<organism evidence="1 2">
    <name type="scientific">Pyropia yezoensis</name>
    <name type="common">Susabi-nori</name>
    <name type="synonym">Porphyra yezoensis</name>
    <dbReference type="NCBI Taxonomy" id="2788"/>
    <lineage>
        <taxon>Eukaryota</taxon>
        <taxon>Rhodophyta</taxon>
        <taxon>Bangiophyceae</taxon>
        <taxon>Bangiales</taxon>
        <taxon>Bangiaceae</taxon>
        <taxon>Pyropia</taxon>
    </lineage>
</organism>